<dbReference type="EMBL" id="KK198757">
    <property type="protein sequence ID" value="KCW73088.1"/>
    <property type="molecule type" value="Genomic_DNA"/>
</dbReference>
<name>A0A059C3Q2_EUCGR</name>
<sequence length="73" mass="8670">MDDLVHHIDPSCLIPLDSIKDVSRRFYISLSNVQITRFFISLRIEHILHLIFFLVGYIAFNYLYSLLILIDCR</sequence>
<keyword evidence="1" id="KW-0472">Membrane</keyword>
<dbReference type="InParanoid" id="A0A059C3Q2"/>
<organism evidence="2">
    <name type="scientific">Eucalyptus grandis</name>
    <name type="common">Flooded gum</name>
    <dbReference type="NCBI Taxonomy" id="71139"/>
    <lineage>
        <taxon>Eukaryota</taxon>
        <taxon>Viridiplantae</taxon>
        <taxon>Streptophyta</taxon>
        <taxon>Embryophyta</taxon>
        <taxon>Tracheophyta</taxon>
        <taxon>Spermatophyta</taxon>
        <taxon>Magnoliopsida</taxon>
        <taxon>eudicotyledons</taxon>
        <taxon>Gunneridae</taxon>
        <taxon>Pentapetalae</taxon>
        <taxon>rosids</taxon>
        <taxon>malvids</taxon>
        <taxon>Myrtales</taxon>
        <taxon>Myrtaceae</taxon>
        <taxon>Myrtoideae</taxon>
        <taxon>Eucalypteae</taxon>
        <taxon>Eucalyptus</taxon>
    </lineage>
</organism>
<proteinExistence type="predicted"/>
<evidence type="ECO:0000313" key="2">
    <source>
        <dbReference type="EMBL" id="KCW73088.1"/>
    </source>
</evidence>
<dbReference type="AlphaFoldDB" id="A0A059C3Q2"/>
<feature type="transmembrane region" description="Helical" evidence="1">
    <location>
        <begin position="47"/>
        <end position="70"/>
    </location>
</feature>
<protein>
    <submittedName>
        <fullName evidence="2">Uncharacterized protein</fullName>
    </submittedName>
</protein>
<evidence type="ECO:0000256" key="1">
    <source>
        <dbReference type="SAM" id="Phobius"/>
    </source>
</evidence>
<accession>A0A059C3Q2</accession>
<reference evidence="2" key="1">
    <citation type="submission" date="2013-07" db="EMBL/GenBank/DDBJ databases">
        <title>The genome of Eucalyptus grandis.</title>
        <authorList>
            <person name="Schmutz J."/>
            <person name="Hayes R."/>
            <person name="Myburg A."/>
            <person name="Tuskan G."/>
            <person name="Grattapaglia D."/>
            <person name="Rokhsar D.S."/>
        </authorList>
    </citation>
    <scope>NUCLEOTIDE SEQUENCE</scope>
    <source>
        <tissue evidence="2">Leaf extractions</tissue>
    </source>
</reference>
<dbReference type="Gramene" id="KCW73088">
    <property type="protein sequence ID" value="KCW73088"/>
    <property type="gene ID" value="EUGRSUZ_E01533"/>
</dbReference>
<keyword evidence="1" id="KW-0812">Transmembrane</keyword>
<keyword evidence="1" id="KW-1133">Transmembrane helix</keyword>
<gene>
    <name evidence="2" type="ORF">EUGRSUZ_E01533</name>
</gene>